<evidence type="ECO:0008006" key="5">
    <source>
        <dbReference type="Google" id="ProtNLM"/>
    </source>
</evidence>
<dbReference type="Pfam" id="PF13448">
    <property type="entry name" value="DUF4114"/>
    <property type="match status" value="1"/>
</dbReference>
<dbReference type="RefSeq" id="WP_068822989.1">
    <property type="nucleotide sequence ID" value="NZ_LWHJ01000029.1"/>
</dbReference>
<evidence type="ECO:0000313" key="4">
    <source>
        <dbReference type="Proteomes" id="UP000078459"/>
    </source>
</evidence>
<reference evidence="3 4" key="1">
    <citation type="submission" date="2016-04" db="EMBL/GenBank/DDBJ databases">
        <authorList>
            <person name="Evans L.H."/>
            <person name="Alamgir A."/>
            <person name="Owens N."/>
            <person name="Weber N.D."/>
            <person name="Virtaneva K."/>
            <person name="Barbian K."/>
            <person name="Babar A."/>
            <person name="Rosenke K."/>
        </authorList>
    </citation>
    <scope>NUCLEOTIDE SEQUENCE [LARGE SCALE GENOMIC DNA]</scope>
    <source>
        <strain evidence="3 4">CCM 8644</strain>
    </source>
</reference>
<dbReference type="InterPro" id="IPR031025">
    <property type="entry name" value="LruC_dom"/>
</dbReference>
<feature type="domain" description="DUF4842" evidence="2">
    <location>
        <begin position="462"/>
        <end position="656"/>
    </location>
</feature>
<protein>
    <recommendedName>
        <fullName evidence="5">DUF4842 domain-containing protein</fullName>
    </recommendedName>
</protein>
<evidence type="ECO:0000313" key="3">
    <source>
        <dbReference type="EMBL" id="OAQ38836.1"/>
    </source>
</evidence>
<dbReference type="STRING" id="1826909.A5893_12385"/>
<name>A0A179DCR0_9SPHI</name>
<sequence>MRKYLLFLVIASVSLSNCKKQDDNADNFNVNNIAPNGFNFGTSKSILINIKLLSNLGEPIKGVPVKFCFLNDTTVVFTALTNLDGAINSKLTIPSYVEQMVIRPNYIGFIKEANAFIKDNSLDLTIGGPNGLSGNVILSSATNNQDSKIKTLSNNFIKSLSANFSYLGTYDVNGRPNYLTSKPSAVSAELLGFLNASLPEEKNIIDHHLVYLSPSASRDLDVIKSGEIFVTYVSEGANFQNTMGYYTYPTGKKPSSLDQIQDIKYIFPNTSGLGSRGGLLSGDRVSLGNFNAGTSIGVVLFSNAWDDASKTVNPNKYERFFSDKNLNPENDNNLNLKQHSVFLDYEKEDLVVVGFEDTNRETGKSDNDFNDIVVFFSSSKVNAFNKQNMIKLSEPVDSDGDGISDDLDLFPGDSKKAYSVFFPSQNGWGTLAFEDLWPAKGDYDMNDLVVNYRYSYNVNANNEVVDMKADYKVNQSLAFYKNGFGVELPINQNVIDDVRGYINSGKYIKYNQNGTEAGQAKAVIIPFDNQKLIFDNNVNYSEPIRVIIAFLKPQPISILNAAPYNPFLISDGRRSYEIHLPGFPPTSLADKNLFGSLQDLSNPAIGKYYIGENNWPWALSFVEPFNYPTEGKPVNLAYPNFSAWAASGGTQFKDWYKQ</sequence>
<dbReference type="EMBL" id="LWHJ01000029">
    <property type="protein sequence ID" value="OAQ38836.1"/>
    <property type="molecule type" value="Genomic_DNA"/>
</dbReference>
<dbReference type="Proteomes" id="UP000078459">
    <property type="component" value="Unassembled WGS sequence"/>
</dbReference>
<keyword evidence="4" id="KW-1185">Reference proteome</keyword>
<gene>
    <name evidence="3" type="ORF">A5893_12385</name>
</gene>
<dbReference type="NCBIfam" id="TIGR04456">
    <property type="entry name" value="LruC_dom"/>
    <property type="match status" value="1"/>
</dbReference>
<dbReference type="AlphaFoldDB" id="A0A179DCR0"/>
<evidence type="ECO:0000259" key="2">
    <source>
        <dbReference type="Pfam" id="PF16130"/>
    </source>
</evidence>
<reference evidence="3 4" key="2">
    <citation type="submission" date="2016-06" db="EMBL/GenBank/DDBJ databases">
        <title>Pedobacter psychrophilus sp. nov., isolated from Antarctic fragmentary rock.</title>
        <authorList>
            <person name="Svec P."/>
        </authorList>
    </citation>
    <scope>NUCLEOTIDE SEQUENCE [LARGE SCALE GENOMIC DNA]</scope>
    <source>
        <strain evidence="3 4">CCM 8644</strain>
    </source>
</reference>
<organism evidence="3 4">
    <name type="scientific">Pedobacter psychrophilus</name>
    <dbReference type="NCBI Taxonomy" id="1826909"/>
    <lineage>
        <taxon>Bacteria</taxon>
        <taxon>Pseudomonadati</taxon>
        <taxon>Bacteroidota</taxon>
        <taxon>Sphingobacteriia</taxon>
        <taxon>Sphingobacteriales</taxon>
        <taxon>Sphingobacteriaceae</taxon>
        <taxon>Pedobacter</taxon>
    </lineage>
</organism>
<proteinExistence type="predicted"/>
<comment type="caution">
    <text evidence="3">The sequence shown here is derived from an EMBL/GenBank/DDBJ whole genome shotgun (WGS) entry which is preliminary data.</text>
</comment>
<feature type="domain" description="DUF4114" evidence="1">
    <location>
        <begin position="290"/>
        <end position="376"/>
    </location>
</feature>
<dbReference type="OrthoDB" id="1204817at2"/>
<accession>A0A179DCR0</accession>
<dbReference type="InterPro" id="IPR032295">
    <property type="entry name" value="DUF4842"/>
</dbReference>
<dbReference type="Pfam" id="PF16130">
    <property type="entry name" value="DUF4842"/>
    <property type="match status" value="1"/>
</dbReference>
<dbReference type="InterPro" id="IPR025193">
    <property type="entry name" value="DUF4114"/>
</dbReference>
<evidence type="ECO:0000259" key="1">
    <source>
        <dbReference type="Pfam" id="PF13448"/>
    </source>
</evidence>